<dbReference type="InterPro" id="IPR036372">
    <property type="entry name" value="BEACH_dom_sf"/>
</dbReference>
<dbReference type="InterPro" id="IPR000409">
    <property type="entry name" value="BEACH_dom"/>
</dbReference>
<dbReference type="Pfam" id="PF14844">
    <property type="entry name" value="PH_BEACH"/>
    <property type="match status" value="1"/>
</dbReference>
<feature type="domain" description="BEACH-type PH" evidence="3">
    <location>
        <begin position="522"/>
        <end position="630"/>
    </location>
</feature>
<feature type="domain" description="BEACH" evidence="2">
    <location>
        <begin position="635"/>
        <end position="799"/>
    </location>
</feature>
<evidence type="ECO:0000259" key="2">
    <source>
        <dbReference type="PROSITE" id="PS50197"/>
    </source>
</evidence>
<feature type="compositionally biased region" description="Low complexity" evidence="1">
    <location>
        <begin position="1"/>
        <end position="12"/>
    </location>
</feature>
<feature type="compositionally biased region" description="Basic residues" evidence="1">
    <location>
        <begin position="51"/>
        <end position="69"/>
    </location>
</feature>
<proteinExistence type="predicted"/>
<name>A0ABM1DQ18_PRICU</name>
<evidence type="ECO:0000313" key="4">
    <source>
        <dbReference type="Proteomes" id="UP000695022"/>
    </source>
</evidence>
<feature type="compositionally biased region" description="Basic and acidic residues" evidence="1">
    <location>
        <begin position="70"/>
        <end position="79"/>
    </location>
</feature>
<evidence type="ECO:0000256" key="1">
    <source>
        <dbReference type="SAM" id="MobiDB-lite"/>
    </source>
</evidence>
<evidence type="ECO:0000313" key="5">
    <source>
        <dbReference type="RefSeq" id="XP_014662039.1"/>
    </source>
</evidence>
<dbReference type="RefSeq" id="XP_014662039.1">
    <property type="nucleotide sequence ID" value="XM_014806553.1"/>
</dbReference>
<gene>
    <name evidence="5" type="primary">LOC106805075</name>
</gene>
<reference evidence="5" key="1">
    <citation type="submission" date="2025-08" db="UniProtKB">
        <authorList>
            <consortium name="RefSeq"/>
        </authorList>
    </citation>
    <scope>IDENTIFICATION</scope>
</reference>
<dbReference type="CDD" id="cd01201">
    <property type="entry name" value="PH_BEACH"/>
    <property type="match status" value="1"/>
</dbReference>
<organism evidence="4 5">
    <name type="scientific">Priapulus caudatus</name>
    <name type="common">Priapulid worm</name>
    <dbReference type="NCBI Taxonomy" id="37621"/>
    <lineage>
        <taxon>Eukaryota</taxon>
        <taxon>Metazoa</taxon>
        <taxon>Ecdysozoa</taxon>
        <taxon>Scalidophora</taxon>
        <taxon>Priapulida</taxon>
        <taxon>Priapulimorpha</taxon>
        <taxon>Priapulimorphida</taxon>
        <taxon>Priapulidae</taxon>
        <taxon>Priapulus</taxon>
    </lineage>
</organism>
<dbReference type="PROSITE" id="PS50197">
    <property type="entry name" value="BEACH"/>
    <property type="match status" value="1"/>
</dbReference>
<dbReference type="InterPro" id="IPR023362">
    <property type="entry name" value="PH-BEACH_dom"/>
</dbReference>
<dbReference type="Gene3D" id="1.10.1540.10">
    <property type="entry name" value="BEACH domain"/>
    <property type="match status" value="1"/>
</dbReference>
<dbReference type="PANTHER" id="PTHR13743:SF86">
    <property type="entry name" value="LYSOSOMAL-TRAFFICKING REGULATOR"/>
    <property type="match status" value="1"/>
</dbReference>
<keyword evidence="4" id="KW-1185">Reference proteome</keyword>
<accession>A0ABM1DQ18</accession>
<dbReference type="InterPro" id="IPR011993">
    <property type="entry name" value="PH-like_dom_sf"/>
</dbReference>
<protein>
    <submittedName>
        <fullName evidence="5">Uncharacterized protein LOC106805075</fullName>
    </submittedName>
</protein>
<dbReference type="SMART" id="SM01026">
    <property type="entry name" value="Beach"/>
    <property type="match status" value="1"/>
</dbReference>
<dbReference type="Pfam" id="PF02138">
    <property type="entry name" value="Beach"/>
    <property type="match status" value="1"/>
</dbReference>
<dbReference type="Gene3D" id="2.30.29.30">
    <property type="entry name" value="Pleckstrin-homology domain (PH domain)/Phosphotyrosine-binding domain (PTB)"/>
    <property type="match status" value="1"/>
</dbReference>
<evidence type="ECO:0000259" key="3">
    <source>
        <dbReference type="PROSITE" id="PS51783"/>
    </source>
</evidence>
<dbReference type="Proteomes" id="UP000695022">
    <property type="component" value="Unplaced"/>
</dbReference>
<dbReference type="SUPFAM" id="SSF50729">
    <property type="entry name" value="PH domain-like"/>
    <property type="match status" value="1"/>
</dbReference>
<dbReference type="GeneID" id="106805075"/>
<feature type="region of interest" description="Disordered" evidence="1">
    <location>
        <begin position="1"/>
        <end position="80"/>
    </location>
</feature>
<dbReference type="PANTHER" id="PTHR13743">
    <property type="entry name" value="BEIGE/BEACH-RELATED"/>
    <property type="match status" value="1"/>
</dbReference>
<dbReference type="SUPFAM" id="SSF81837">
    <property type="entry name" value="BEACH domain"/>
    <property type="match status" value="1"/>
</dbReference>
<dbReference type="InterPro" id="IPR050865">
    <property type="entry name" value="BEACH_Domain"/>
</dbReference>
<dbReference type="PROSITE" id="PS51783">
    <property type="entry name" value="PH_BEACH"/>
    <property type="match status" value="1"/>
</dbReference>
<sequence>MQTQQQTTQQQTIKKIPNPCQQQRDVCQVHAPRVGGGREAEQASPPERTRRMMKSGSRRRRHEGRHRGRQREQVQERPGGRCSDCLGTVVVNLPDTMLLFNYLTQATAARRESVPRLHGFYLIANQLYRTRADAADVDAALSSCLARLRYEAVSVRTCQAEERYNITYLSSATSDDFLVNLHRVAMMELSELSDESHVCYLMQKDLARLWVGLLHPSHPLGLQEFILRSIISEPRCKDILDLLILHNPLYEEVVVACLWRITHNPVAKSQPTAGVSLGSASVGELGATTPLTRADVGFKLLDVETSMLGVSHTHGKVMEAVTEKMSKDTGILLHVLSERDPVLMLGGLNYDTIDDSLTRWREFLMKKKAQWSKENEPAEKRIAQKYSALSNLVTSRAMAVTQTVVASQNMQRKQFFEQAKVMRKTTAQVDLTWSQLIAKLSHERAVWFDEKCYPKCWKLDPSEGACRERIRTQYAYVGIASKYFMDQYKHRLDAEHHGPPLGYLTDSRTTLHHSKAILHTLHTNEKISFHCKCYSVSPFAETAGELLVGELHLHFVIDEIRPESATLVQDYMPMLGMPHISSQFEDLMEVHKRRYQLKDNALELFLCNGNTFLLAFESTKDRDKVYQELLGRHLPNLADTDRLSSVQQQWMDGAITNFEYLTQLNKMAGRSFNDLMQYPVFPFILAQYNWEYLDLEDPAHFRSDLGVAAGTVSACTSVQLPPLVPTADPRISSSCPPQALESESRVGAYLITDRPVFGSKQTATLAVQALMCSIPAVRRTLEPESRCHRGFDGKNSNRN</sequence>